<gene>
    <name evidence="4" type="ORF">HGA03_16185</name>
</gene>
<name>A0A7X6KXV8_9CELL</name>
<dbReference type="PANTHER" id="PTHR43877:SF5">
    <property type="entry name" value="BLL8307 PROTEIN"/>
    <property type="match status" value="1"/>
</dbReference>
<evidence type="ECO:0000313" key="5">
    <source>
        <dbReference type="Proteomes" id="UP000581206"/>
    </source>
</evidence>
<reference evidence="4 5" key="1">
    <citation type="submission" date="2020-04" db="EMBL/GenBank/DDBJ databases">
        <title>MicrobeNet Type strains.</title>
        <authorList>
            <person name="Nicholson A.C."/>
        </authorList>
    </citation>
    <scope>NUCLEOTIDE SEQUENCE [LARGE SCALE GENOMIC DNA]</scope>
    <source>
        <strain evidence="4 5">ATCC BAA-788</strain>
    </source>
</reference>
<dbReference type="CDD" id="cd04301">
    <property type="entry name" value="NAT_SF"/>
    <property type="match status" value="1"/>
</dbReference>
<dbReference type="Proteomes" id="UP000581206">
    <property type="component" value="Unassembled WGS sequence"/>
</dbReference>
<dbReference type="Gene3D" id="3.40.630.30">
    <property type="match status" value="1"/>
</dbReference>
<sequence length="128" mass="14062">MRSASPPESVHALDLDQLRDPAVTLLTAWYGTLLLGCGALKDLGDGHGELKSMRTTVAARGRGIGAEMLTRLIELAAERGWRRVSLETGAEDQFAAARRLYARHGFTECGPFADYRPDPLSVYMTREL</sequence>
<evidence type="ECO:0000256" key="1">
    <source>
        <dbReference type="ARBA" id="ARBA00022679"/>
    </source>
</evidence>
<evidence type="ECO:0000256" key="2">
    <source>
        <dbReference type="ARBA" id="ARBA00023315"/>
    </source>
</evidence>
<proteinExistence type="predicted"/>
<evidence type="ECO:0000259" key="3">
    <source>
        <dbReference type="PROSITE" id="PS51186"/>
    </source>
</evidence>
<dbReference type="SUPFAM" id="SSF55729">
    <property type="entry name" value="Acyl-CoA N-acyltransferases (Nat)"/>
    <property type="match status" value="1"/>
</dbReference>
<dbReference type="InterPro" id="IPR000182">
    <property type="entry name" value="GNAT_dom"/>
</dbReference>
<organism evidence="4 5">
    <name type="scientific">Cellulomonas denverensis</name>
    <dbReference type="NCBI Taxonomy" id="264297"/>
    <lineage>
        <taxon>Bacteria</taxon>
        <taxon>Bacillati</taxon>
        <taxon>Actinomycetota</taxon>
        <taxon>Actinomycetes</taxon>
        <taxon>Micrococcales</taxon>
        <taxon>Cellulomonadaceae</taxon>
        <taxon>Cellulomonas</taxon>
    </lineage>
</organism>
<dbReference type="EMBL" id="JAAXOX010000013">
    <property type="protein sequence ID" value="NKY24209.1"/>
    <property type="molecule type" value="Genomic_DNA"/>
</dbReference>
<keyword evidence="5" id="KW-1185">Reference proteome</keyword>
<accession>A0A7X6KXV8</accession>
<keyword evidence="2" id="KW-0012">Acyltransferase</keyword>
<keyword evidence="1 4" id="KW-0808">Transferase</keyword>
<dbReference type="InterPro" id="IPR016181">
    <property type="entry name" value="Acyl_CoA_acyltransferase"/>
</dbReference>
<dbReference type="AlphaFoldDB" id="A0A7X6KXV8"/>
<protein>
    <submittedName>
        <fullName evidence="4">GNAT family N-acetyltransferase</fullName>
    </submittedName>
</protein>
<evidence type="ECO:0000313" key="4">
    <source>
        <dbReference type="EMBL" id="NKY24209.1"/>
    </source>
</evidence>
<dbReference type="InterPro" id="IPR050832">
    <property type="entry name" value="Bact_Acetyltransf"/>
</dbReference>
<feature type="domain" description="N-acetyltransferase" evidence="3">
    <location>
        <begin position="1"/>
        <end position="128"/>
    </location>
</feature>
<dbReference type="GO" id="GO:0016747">
    <property type="term" value="F:acyltransferase activity, transferring groups other than amino-acyl groups"/>
    <property type="evidence" value="ECO:0007669"/>
    <property type="project" value="InterPro"/>
</dbReference>
<dbReference type="PANTHER" id="PTHR43877">
    <property type="entry name" value="AMINOALKYLPHOSPHONATE N-ACETYLTRANSFERASE-RELATED-RELATED"/>
    <property type="match status" value="1"/>
</dbReference>
<dbReference type="Pfam" id="PF00583">
    <property type="entry name" value="Acetyltransf_1"/>
    <property type="match status" value="1"/>
</dbReference>
<comment type="caution">
    <text evidence="4">The sequence shown here is derived from an EMBL/GenBank/DDBJ whole genome shotgun (WGS) entry which is preliminary data.</text>
</comment>
<dbReference type="PROSITE" id="PS51186">
    <property type="entry name" value="GNAT"/>
    <property type="match status" value="1"/>
</dbReference>